<protein>
    <submittedName>
        <fullName evidence="2">Uncharacterized protein</fullName>
    </submittedName>
</protein>
<dbReference type="Pfam" id="PF18986">
    <property type="entry name" value="DUF5719"/>
    <property type="match status" value="1"/>
</dbReference>
<evidence type="ECO:0000313" key="3">
    <source>
        <dbReference type="Proteomes" id="UP000468687"/>
    </source>
</evidence>
<comment type="caution">
    <text evidence="2">The sequence shown here is derived from an EMBL/GenBank/DDBJ whole genome shotgun (WGS) entry which is preliminary data.</text>
</comment>
<proteinExistence type="predicted"/>
<evidence type="ECO:0000313" key="2">
    <source>
        <dbReference type="EMBL" id="NEN76948.1"/>
    </source>
</evidence>
<organism evidence="2 3">
    <name type="scientific">Nocardioides zeae</name>
    <dbReference type="NCBI Taxonomy" id="1457234"/>
    <lineage>
        <taxon>Bacteria</taxon>
        <taxon>Bacillati</taxon>
        <taxon>Actinomycetota</taxon>
        <taxon>Actinomycetes</taxon>
        <taxon>Propionibacteriales</taxon>
        <taxon>Nocardioidaceae</taxon>
        <taxon>Nocardioides</taxon>
    </lineage>
</organism>
<sequence length="504" mass="49334">MSEEQVRPTGRRRAAPAQPGRRRIDPAIVAAVVLPLLVALAVAAVRVGAPQPPATAPTAEARTSATLVCPSAGVLAGTDEPDAVVPESGVVRLGTGAEGDGSVTASPLDTPAAAEDLEDAADVTPAAGGTGQVDSGAAVVLRGAGAAAPGLAAARFDASGGIGTTCRTPDVGGWFVGLGAGGERSSVLELTNPDPGSAVARLSLYDESGPVDAPEVRSVVVGTGETRRLDLAELVPTLGDLAVHVDVTRGRLGIAALQTMQPLDGSRGGTTWAPLVAEPTTATTILGLPGAATTARTLLVANPGDAQTRVDVDLLGPSGPVRPTSLADGLVVAPGAVASLDLTDVLGEALAEGGGGASGVRVTAGSAVVASLRSGSGAGETSSVTTAEVPTDVASGALTGLLPEGAGARRLVLDSLAPGEVAVPVVARSAAGDVLLEQDVALGAGSAATLDLPEGTARVDVAPTDPRVDVRAALVTGSGSRASVLALVPTITTDLVPTARRAWQ</sequence>
<dbReference type="EMBL" id="JAAGXA010000001">
    <property type="protein sequence ID" value="NEN76948.1"/>
    <property type="molecule type" value="Genomic_DNA"/>
</dbReference>
<dbReference type="InterPro" id="IPR043777">
    <property type="entry name" value="DUF5719"/>
</dbReference>
<dbReference type="RefSeq" id="WP_163770295.1">
    <property type="nucleotide sequence ID" value="NZ_JAAGXA010000001.1"/>
</dbReference>
<gene>
    <name evidence="2" type="ORF">G3T38_01525</name>
</gene>
<feature type="region of interest" description="Disordered" evidence="1">
    <location>
        <begin position="1"/>
        <end position="20"/>
    </location>
</feature>
<accession>A0A6P0HDT2</accession>
<reference evidence="2 3" key="1">
    <citation type="journal article" date="2014" name="Int. J. Syst. Evol. Microbiol.">
        <title>Nocardioides zeae sp. nov., isolated from the stem of Zea mays.</title>
        <authorList>
            <person name="Glaeser S.P."/>
            <person name="McInroy J.A."/>
            <person name="Busse H.J."/>
            <person name="Kampfer P."/>
        </authorList>
    </citation>
    <scope>NUCLEOTIDE SEQUENCE [LARGE SCALE GENOMIC DNA]</scope>
    <source>
        <strain evidence="2 3">JCM 30728</strain>
    </source>
</reference>
<keyword evidence="3" id="KW-1185">Reference proteome</keyword>
<dbReference type="AlphaFoldDB" id="A0A6P0HDT2"/>
<dbReference type="Proteomes" id="UP000468687">
    <property type="component" value="Unassembled WGS sequence"/>
</dbReference>
<evidence type="ECO:0000256" key="1">
    <source>
        <dbReference type="SAM" id="MobiDB-lite"/>
    </source>
</evidence>
<name>A0A6P0HDT2_9ACTN</name>